<dbReference type="GO" id="GO:0106300">
    <property type="term" value="P:protein-DNA covalent cross-linking repair"/>
    <property type="evidence" value="ECO:0007669"/>
    <property type="project" value="InterPro"/>
</dbReference>
<evidence type="ECO:0000256" key="1">
    <source>
        <dbReference type="ARBA" id="ARBA00008136"/>
    </source>
</evidence>
<proteinExistence type="inferred from homology"/>
<name>A0A0K6H1U2_9NEIS</name>
<organism evidence="9 10">
    <name type="scientific">Gulbenkiania indica</name>
    <dbReference type="NCBI Taxonomy" id="375574"/>
    <lineage>
        <taxon>Bacteria</taxon>
        <taxon>Pseudomonadati</taxon>
        <taxon>Pseudomonadota</taxon>
        <taxon>Betaproteobacteria</taxon>
        <taxon>Neisseriales</taxon>
        <taxon>Chromobacteriaceae</taxon>
        <taxon>Gulbenkiania</taxon>
    </lineage>
</organism>
<keyword evidence="4 8" id="KW-0378">Hydrolase</keyword>
<dbReference type="Proteomes" id="UP000243535">
    <property type="component" value="Unassembled WGS sequence"/>
</dbReference>
<reference evidence="10" key="1">
    <citation type="submission" date="2015-08" db="EMBL/GenBank/DDBJ databases">
        <authorList>
            <person name="Varghese N."/>
        </authorList>
    </citation>
    <scope>NUCLEOTIDE SEQUENCE [LARGE SCALE GENOMIC DNA]</scope>
    <source>
        <strain evidence="10">DSM 17901</strain>
    </source>
</reference>
<dbReference type="RefSeq" id="WP_245622720.1">
    <property type="nucleotide sequence ID" value="NZ_CYHA01000004.1"/>
</dbReference>
<dbReference type="SUPFAM" id="SSF143081">
    <property type="entry name" value="BB1717-like"/>
    <property type="match status" value="1"/>
</dbReference>
<keyword evidence="6" id="KW-0238">DNA-binding</keyword>
<dbReference type="InterPro" id="IPR003738">
    <property type="entry name" value="SRAP"/>
</dbReference>
<keyword evidence="2 8" id="KW-0645">Protease</keyword>
<evidence type="ECO:0000313" key="10">
    <source>
        <dbReference type="Proteomes" id="UP000243535"/>
    </source>
</evidence>
<dbReference type="Gene3D" id="3.90.1680.10">
    <property type="entry name" value="SOS response associated peptidase-like"/>
    <property type="match status" value="1"/>
</dbReference>
<dbReference type="InterPro" id="IPR036590">
    <property type="entry name" value="SRAP-like"/>
</dbReference>
<gene>
    <name evidence="9" type="ORF">Ga0061063_2168</name>
</gene>
<dbReference type="AlphaFoldDB" id="A0A0K6H1U2"/>
<evidence type="ECO:0000256" key="6">
    <source>
        <dbReference type="ARBA" id="ARBA00023125"/>
    </source>
</evidence>
<accession>A0A0K6H1U2</accession>
<dbReference type="EMBL" id="CYHA01000004">
    <property type="protein sequence ID" value="CUA84709.1"/>
    <property type="molecule type" value="Genomic_DNA"/>
</dbReference>
<dbReference type="GO" id="GO:0008233">
    <property type="term" value="F:peptidase activity"/>
    <property type="evidence" value="ECO:0007669"/>
    <property type="project" value="UniProtKB-KW"/>
</dbReference>
<dbReference type="PANTHER" id="PTHR13604">
    <property type="entry name" value="DC12-RELATED"/>
    <property type="match status" value="1"/>
</dbReference>
<evidence type="ECO:0000313" key="9">
    <source>
        <dbReference type="EMBL" id="CUA84709.1"/>
    </source>
</evidence>
<evidence type="ECO:0000256" key="2">
    <source>
        <dbReference type="ARBA" id="ARBA00022670"/>
    </source>
</evidence>
<evidence type="ECO:0000256" key="8">
    <source>
        <dbReference type="RuleBase" id="RU364100"/>
    </source>
</evidence>
<keyword evidence="7" id="KW-0456">Lyase</keyword>
<sequence length="246" mass="27734">MRRRLPATMLLPALDAAQRDRHTGPMCVNYLTPGRRELADHFGVQPPEEDWKEEVWQNYAAPIIVDRGQGPEALLANYGFVPKSHLPPGVRLTTMNARAETAGHLRTYRHAWHAGQFCLVPMRAFFEPCYATGRAERWKIGLASGGPFAVAGLWRSWEEADGRTTHAFTQLTVNADHHPLMRQMHKPGDEKRSLVIIEPEQCAAWLENRDPELARSWLTLLPAASLHAEPAPRTAPSRRQTPGLFE</sequence>
<evidence type="ECO:0000256" key="4">
    <source>
        <dbReference type="ARBA" id="ARBA00022801"/>
    </source>
</evidence>
<dbReference type="Pfam" id="PF02586">
    <property type="entry name" value="SRAP"/>
    <property type="match status" value="1"/>
</dbReference>
<dbReference type="STRING" id="375574.GCA_001418035_01956"/>
<dbReference type="GO" id="GO:0016829">
    <property type="term" value="F:lyase activity"/>
    <property type="evidence" value="ECO:0007669"/>
    <property type="project" value="UniProtKB-KW"/>
</dbReference>
<comment type="similarity">
    <text evidence="1 8">Belongs to the SOS response-associated peptidase family.</text>
</comment>
<keyword evidence="10" id="KW-1185">Reference proteome</keyword>
<dbReference type="EC" id="3.4.-.-" evidence="8"/>
<evidence type="ECO:0000256" key="5">
    <source>
        <dbReference type="ARBA" id="ARBA00023124"/>
    </source>
</evidence>
<keyword evidence="5" id="KW-0190">Covalent protein-DNA linkage</keyword>
<evidence type="ECO:0000256" key="7">
    <source>
        <dbReference type="ARBA" id="ARBA00023239"/>
    </source>
</evidence>
<protein>
    <recommendedName>
        <fullName evidence="8">Abasic site processing protein</fullName>
        <ecNumber evidence="8">3.4.-.-</ecNumber>
    </recommendedName>
</protein>
<evidence type="ECO:0000256" key="3">
    <source>
        <dbReference type="ARBA" id="ARBA00022763"/>
    </source>
</evidence>
<keyword evidence="3" id="KW-0227">DNA damage</keyword>
<dbReference type="GO" id="GO:0003697">
    <property type="term" value="F:single-stranded DNA binding"/>
    <property type="evidence" value="ECO:0007669"/>
    <property type="project" value="InterPro"/>
</dbReference>
<dbReference type="GO" id="GO:0006508">
    <property type="term" value="P:proteolysis"/>
    <property type="evidence" value="ECO:0007669"/>
    <property type="project" value="UniProtKB-KW"/>
</dbReference>
<dbReference type="PANTHER" id="PTHR13604:SF0">
    <property type="entry name" value="ABASIC SITE PROCESSING PROTEIN HMCES"/>
    <property type="match status" value="1"/>
</dbReference>